<reference evidence="1" key="1">
    <citation type="journal article" date="2018" name="Nat. Biotechnol.">
        <title>A standardized bacterial taxonomy based on genome phylogeny substantially revises the tree of life.</title>
        <authorList>
            <person name="Parks D.H."/>
            <person name="Chuvochina M."/>
            <person name="Waite D.W."/>
            <person name="Rinke C."/>
            <person name="Skarshewski A."/>
            <person name="Chaumeil P.A."/>
            <person name="Hugenholtz P."/>
        </authorList>
    </citation>
    <scope>NUCLEOTIDE SEQUENCE [LARGE SCALE GENOMIC DNA]</scope>
    <source>
        <strain evidence="1">UBA11284</strain>
    </source>
</reference>
<accession>A0A3D0KH61</accession>
<protein>
    <submittedName>
        <fullName evidence="1">Uncharacterized protein</fullName>
    </submittedName>
</protein>
<gene>
    <name evidence="1" type="ORF">DEO68_11615</name>
</gene>
<sequence>MGVFNANIAETAPGCCLENPFCPPEGWSGNDGDYKELLQVRWKDVKYGQRMRFSLRFAKHSRLLIRGPYARIAGEAVTKLLARNDIKALLTLEET</sequence>
<dbReference type="AlphaFoldDB" id="A0A3D0KH61"/>
<dbReference type="EMBL" id="DOTR01000060">
    <property type="protein sequence ID" value="HCA02804.1"/>
    <property type="molecule type" value="Genomic_DNA"/>
</dbReference>
<comment type="caution">
    <text evidence="1">The sequence shown here is derived from an EMBL/GenBank/DDBJ whole genome shotgun (WGS) entry which is preliminary data.</text>
</comment>
<name>A0A3D0KH61_9GAMM</name>
<evidence type="ECO:0000313" key="1">
    <source>
        <dbReference type="EMBL" id="HCA02804.1"/>
    </source>
</evidence>
<organism evidence="1">
    <name type="scientific">Halomonas campaniensis</name>
    <dbReference type="NCBI Taxonomy" id="213554"/>
    <lineage>
        <taxon>Bacteria</taxon>
        <taxon>Pseudomonadati</taxon>
        <taxon>Pseudomonadota</taxon>
        <taxon>Gammaproteobacteria</taxon>
        <taxon>Oceanospirillales</taxon>
        <taxon>Halomonadaceae</taxon>
        <taxon>Halomonas</taxon>
    </lineage>
</organism>
<proteinExistence type="predicted"/>